<dbReference type="Gene3D" id="3.40.50.300">
    <property type="entry name" value="P-loop containing nucleotide triphosphate hydrolases"/>
    <property type="match status" value="1"/>
</dbReference>
<dbReference type="GO" id="GO:0042941">
    <property type="term" value="P:D-alanine transmembrane transport"/>
    <property type="evidence" value="ECO:0007669"/>
    <property type="project" value="TreeGrafter"/>
</dbReference>
<dbReference type="GO" id="GO:1903805">
    <property type="term" value="P:L-valine import across plasma membrane"/>
    <property type="evidence" value="ECO:0007669"/>
    <property type="project" value="TreeGrafter"/>
</dbReference>
<protein>
    <submittedName>
        <fullName evidence="5">ABC transporter ATP-binding protein</fullName>
    </submittedName>
</protein>
<dbReference type="PANTHER" id="PTHR45772">
    <property type="entry name" value="CONSERVED COMPONENT OF ABC TRANSPORTER FOR NATURAL AMINO ACIDS-RELATED"/>
    <property type="match status" value="1"/>
</dbReference>
<dbReference type="AlphaFoldDB" id="A0A832EDX5"/>
<name>A0A832EDX5_9BACT</name>
<dbReference type="GO" id="GO:0005886">
    <property type="term" value="C:plasma membrane"/>
    <property type="evidence" value="ECO:0007669"/>
    <property type="project" value="TreeGrafter"/>
</dbReference>
<keyword evidence="1" id="KW-0813">Transport</keyword>
<reference evidence="5" key="1">
    <citation type="journal article" date="2020" name="mSystems">
        <title>Genome- and Community-Level Interaction Insights into Carbon Utilization and Element Cycling Functions of Hydrothermarchaeota in Hydrothermal Sediment.</title>
        <authorList>
            <person name="Zhou Z."/>
            <person name="Liu Y."/>
            <person name="Xu W."/>
            <person name="Pan J."/>
            <person name="Luo Z.H."/>
            <person name="Li M."/>
        </authorList>
    </citation>
    <scope>NUCLEOTIDE SEQUENCE [LARGE SCALE GENOMIC DNA]</scope>
    <source>
        <strain evidence="5">SpSt-456</strain>
    </source>
</reference>
<dbReference type="Pfam" id="PF00005">
    <property type="entry name" value="ABC_tran"/>
    <property type="match status" value="1"/>
</dbReference>
<keyword evidence="2" id="KW-0547">Nucleotide-binding</keyword>
<dbReference type="PANTHER" id="PTHR45772:SF7">
    <property type="entry name" value="AMINO ACID ABC TRANSPORTER ATP-BINDING PROTEIN"/>
    <property type="match status" value="1"/>
</dbReference>
<evidence type="ECO:0000313" key="5">
    <source>
        <dbReference type="EMBL" id="HFK97791.1"/>
    </source>
</evidence>
<dbReference type="InterPro" id="IPR032823">
    <property type="entry name" value="BCA_ABC_TP_C"/>
</dbReference>
<comment type="caution">
    <text evidence="5">The sequence shown here is derived from an EMBL/GenBank/DDBJ whole genome shotgun (WGS) entry which is preliminary data.</text>
</comment>
<dbReference type="InterPro" id="IPR003439">
    <property type="entry name" value="ABC_transporter-like_ATP-bd"/>
</dbReference>
<dbReference type="GO" id="GO:0015188">
    <property type="term" value="F:L-isoleucine transmembrane transporter activity"/>
    <property type="evidence" value="ECO:0007669"/>
    <property type="project" value="TreeGrafter"/>
</dbReference>
<evidence type="ECO:0000259" key="4">
    <source>
        <dbReference type="PROSITE" id="PS50893"/>
    </source>
</evidence>
<dbReference type="SMART" id="SM00382">
    <property type="entry name" value="AAA"/>
    <property type="match status" value="1"/>
</dbReference>
<dbReference type="InterPro" id="IPR003593">
    <property type="entry name" value="AAA+_ATPase"/>
</dbReference>
<dbReference type="FunFam" id="3.40.50.300:FF:000421">
    <property type="entry name" value="Branched-chain amino acid ABC transporter ATP-binding protein"/>
    <property type="match status" value="1"/>
</dbReference>
<dbReference type="InterPro" id="IPR051120">
    <property type="entry name" value="ABC_AA/LPS_Transport"/>
</dbReference>
<feature type="domain" description="ABC transporter" evidence="4">
    <location>
        <begin position="5"/>
        <end position="253"/>
    </location>
</feature>
<evidence type="ECO:0000256" key="1">
    <source>
        <dbReference type="ARBA" id="ARBA00022448"/>
    </source>
</evidence>
<gene>
    <name evidence="5" type="ORF">ENS06_10790</name>
</gene>
<dbReference type="Pfam" id="PF12399">
    <property type="entry name" value="BCA_ABC_TP_C"/>
    <property type="match status" value="1"/>
</dbReference>
<evidence type="ECO:0000256" key="3">
    <source>
        <dbReference type="ARBA" id="ARBA00022840"/>
    </source>
</evidence>
<dbReference type="EMBL" id="DSTK01000034">
    <property type="protein sequence ID" value="HFK97791.1"/>
    <property type="molecule type" value="Genomic_DNA"/>
</dbReference>
<dbReference type="SUPFAM" id="SSF52540">
    <property type="entry name" value="P-loop containing nucleoside triphosphate hydrolases"/>
    <property type="match status" value="1"/>
</dbReference>
<dbReference type="GO" id="GO:0015192">
    <property type="term" value="F:L-phenylalanine transmembrane transporter activity"/>
    <property type="evidence" value="ECO:0007669"/>
    <property type="project" value="TreeGrafter"/>
</dbReference>
<organism evidence="5">
    <name type="scientific">Desulfacinum infernum</name>
    <dbReference type="NCBI Taxonomy" id="35837"/>
    <lineage>
        <taxon>Bacteria</taxon>
        <taxon>Pseudomonadati</taxon>
        <taxon>Thermodesulfobacteriota</taxon>
        <taxon>Syntrophobacteria</taxon>
        <taxon>Syntrophobacterales</taxon>
        <taxon>Syntrophobacteraceae</taxon>
        <taxon>Desulfacinum</taxon>
    </lineage>
</organism>
<dbReference type="GO" id="GO:0005524">
    <property type="term" value="F:ATP binding"/>
    <property type="evidence" value="ECO:0007669"/>
    <property type="project" value="UniProtKB-KW"/>
</dbReference>
<dbReference type="InterPro" id="IPR027417">
    <property type="entry name" value="P-loop_NTPase"/>
</dbReference>
<evidence type="ECO:0000256" key="2">
    <source>
        <dbReference type="ARBA" id="ARBA00022741"/>
    </source>
</evidence>
<dbReference type="GO" id="GO:0005304">
    <property type="term" value="F:L-valine transmembrane transporter activity"/>
    <property type="evidence" value="ECO:0007669"/>
    <property type="project" value="TreeGrafter"/>
</dbReference>
<dbReference type="GO" id="GO:0015808">
    <property type="term" value="P:L-alanine transport"/>
    <property type="evidence" value="ECO:0007669"/>
    <property type="project" value="TreeGrafter"/>
</dbReference>
<sequence length="257" mass="28870">MNDFFRLDNLVMQFGGLTAVKDFSIAIDPGELVGLIGPNGAGKTTVFNMITGFLTPTSGKVLWQGRDITGAPPHAVTAQGIARTFQNIRLFTDMTVLENVMVSFHHTIRSRFWKAMLGLPSHKREERRIENEARGFLEELHLGHLADEKAGSLPYGQQRRLEIARALAARPKLLLLDEPAAGMNPQETMELARLVREIRDRHRLTIFLIEHDMKFVMGLCERIKVLDYGITIAEGTPAEIQRHPDVIKAYLGEPKHA</sequence>
<dbReference type="PROSITE" id="PS50893">
    <property type="entry name" value="ABC_TRANSPORTER_2"/>
    <property type="match status" value="1"/>
</dbReference>
<dbReference type="GO" id="GO:0016887">
    <property type="term" value="F:ATP hydrolysis activity"/>
    <property type="evidence" value="ECO:0007669"/>
    <property type="project" value="InterPro"/>
</dbReference>
<proteinExistence type="predicted"/>
<keyword evidence="3 5" id="KW-0067">ATP-binding</keyword>
<dbReference type="GO" id="GO:1903806">
    <property type="term" value="P:L-isoleucine import across plasma membrane"/>
    <property type="evidence" value="ECO:0007669"/>
    <property type="project" value="TreeGrafter"/>
</dbReference>
<accession>A0A832EDX5</accession>
<dbReference type="CDD" id="cd03219">
    <property type="entry name" value="ABC_Mj1267_LivG_branched"/>
    <property type="match status" value="1"/>
</dbReference>